<dbReference type="EMBL" id="AP028654">
    <property type="protein sequence ID" value="BEP28918.1"/>
    <property type="molecule type" value="Genomic_DNA"/>
</dbReference>
<name>A0AAU9E6A8_9FIRM</name>
<keyword evidence="3" id="KW-1185">Reference proteome</keyword>
<dbReference type="AlphaFoldDB" id="A0AAU9E6A8"/>
<dbReference type="InterPro" id="IPR035205">
    <property type="entry name" value="DUF5320"/>
</dbReference>
<proteinExistence type="predicted"/>
<protein>
    <submittedName>
        <fullName evidence="2">Uncharacterized protein</fullName>
    </submittedName>
</protein>
<sequence>MANFNRRGPNEEGPMTGRGLGDCNSRTTTSNTLPRRNFRLRNRTNVNDEVETDFYGNGRGFGRGRGRRNSPRTLQGRGRRFW</sequence>
<reference evidence="2 3" key="1">
    <citation type="submission" date="2023-08" db="EMBL/GenBank/DDBJ databases">
        <title>Helicovermis profunda gen. nov., sp. nov., a novel mesophilic, fermentative bacterium within the Bacillota from a deep-sea hydrothermal vent chimney.</title>
        <authorList>
            <person name="Miyazaki U."/>
            <person name="Mizutani D."/>
            <person name="Hashimoto Y."/>
            <person name="Tame A."/>
            <person name="Sawayama S."/>
            <person name="Miyazaki J."/>
            <person name="Takai K."/>
            <person name="Nakagawa S."/>
        </authorList>
    </citation>
    <scope>NUCLEOTIDE SEQUENCE [LARGE SCALE GENOMIC DNA]</scope>
    <source>
        <strain evidence="2 3">S502</strain>
    </source>
</reference>
<dbReference type="Proteomes" id="UP001321786">
    <property type="component" value="Chromosome"/>
</dbReference>
<accession>A0AAU9E6A8</accession>
<dbReference type="Pfam" id="PF17253">
    <property type="entry name" value="DUF5320"/>
    <property type="match status" value="1"/>
</dbReference>
<feature type="compositionally biased region" description="Polar residues" evidence="1">
    <location>
        <begin position="24"/>
        <end position="34"/>
    </location>
</feature>
<gene>
    <name evidence="2" type="ORF">HLPR_12490</name>
</gene>
<feature type="region of interest" description="Disordered" evidence="1">
    <location>
        <begin position="1"/>
        <end position="82"/>
    </location>
</feature>
<organism evidence="2 3">
    <name type="scientific">Helicovermis profundi</name>
    <dbReference type="NCBI Taxonomy" id="3065157"/>
    <lineage>
        <taxon>Bacteria</taxon>
        <taxon>Bacillati</taxon>
        <taxon>Bacillota</taxon>
        <taxon>Clostridia</taxon>
        <taxon>Helicovermis</taxon>
    </lineage>
</organism>
<dbReference type="KEGG" id="hprf:HLPR_12490"/>
<evidence type="ECO:0000313" key="2">
    <source>
        <dbReference type="EMBL" id="BEP28918.1"/>
    </source>
</evidence>
<evidence type="ECO:0000256" key="1">
    <source>
        <dbReference type="SAM" id="MobiDB-lite"/>
    </source>
</evidence>
<evidence type="ECO:0000313" key="3">
    <source>
        <dbReference type="Proteomes" id="UP001321786"/>
    </source>
</evidence>
<dbReference type="RefSeq" id="WP_338537216.1">
    <property type="nucleotide sequence ID" value="NZ_AP028654.1"/>
</dbReference>